<dbReference type="Gene3D" id="3.30.565.10">
    <property type="entry name" value="Histidine kinase-like ATPase, C-terminal domain"/>
    <property type="match status" value="1"/>
</dbReference>
<dbReference type="GO" id="GO:0000155">
    <property type="term" value="F:phosphorelay sensor kinase activity"/>
    <property type="evidence" value="ECO:0007669"/>
    <property type="project" value="InterPro"/>
</dbReference>
<evidence type="ECO:0000256" key="12">
    <source>
        <dbReference type="ARBA" id="ARBA00023012"/>
    </source>
</evidence>
<feature type="transmembrane region" description="Helical" evidence="14">
    <location>
        <begin position="123"/>
        <end position="142"/>
    </location>
</feature>
<evidence type="ECO:0000256" key="6">
    <source>
        <dbReference type="ARBA" id="ARBA00022679"/>
    </source>
</evidence>
<dbReference type="SUPFAM" id="SSF55874">
    <property type="entry name" value="ATPase domain of HSP90 chaperone/DNA topoisomerase II/histidine kinase"/>
    <property type="match status" value="1"/>
</dbReference>
<reference evidence="16" key="1">
    <citation type="submission" date="2016-10" db="EMBL/GenBank/DDBJ databases">
        <authorList>
            <person name="de Groot N.N."/>
        </authorList>
    </citation>
    <scope>NUCLEOTIDE SEQUENCE</scope>
</reference>
<keyword evidence="7 14" id="KW-0812">Transmembrane</keyword>
<dbReference type="InterPro" id="IPR003661">
    <property type="entry name" value="HisK_dim/P_dom"/>
</dbReference>
<evidence type="ECO:0000256" key="7">
    <source>
        <dbReference type="ARBA" id="ARBA00022692"/>
    </source>
</evidence>
<dbReference type="CDD" id="cd00082">
    <property type="entry name" value="HisKA"/>
    <property type="match status" value="1"/>
</dbReference>
<dbReference type="InterPro" id="IPR036890">
    <property type="entry name" value="HATPase_C_sf"/>
</dbReference>
<dbReference type="PROSITE" id="PS50109">
    <property type="entry name" value="HIS_KIN"/>
    <property type="match status" value="1"/>
</dbReference>
<evidence type="ECO:0000256" key="1">
    <source>
        <dbReference type="ARBA" id="ARBA00000085"/>
    </source>
</evidence>
<dbReference type="SMART" id="SM00387">
    <property type="entry name" value="HATPase_c"/>
    <property type="match status" value="1"/>
</dbReference>
<dbReference type="SUPFAM" id="SSF47384">
    <property type="entry name" value="Homodimeric domain of signal transducing histidine kinase"/>
    <property type="match status" value="1"/>
</dbReference>
<evidence type="ECO:0000256" key="2">
    <source>
        <dbReference type="ARBA" id="ARBA00004651"/>
    </source>
</evidence>
<name>A0A1W1C0Y7_9ZZZZ</name>
<comment type="catalytic activity">
    <reaction evidence="1">
        <text>ATP + protein L-histidine = ADP + protein N-phospho-L-histidine.</text>
        <dbReference type="EC" id="2.7.13.3"/>
    </reaction>
</comment>
<dbReference type="InterPro" id="IPR050398">
    <property type="entry name" value="HssS/ArlS-like"/>
</dbReference>
<dbReference type="Gene3D" id="1.10.287.130">
    <property type="match status" value="1"/>
</dbReference>
<dbReference type="PANTHER" id="PTHR45528">
    <property type="entry name" value="SENSOR HISTIDINE KINASE CPXA"/>
    <property type="match status" value="1"/>
</dbReference>
<sequence>MVIKLSERESLLKSFTLFFLVIEIFLVSIFYFYYKVEKEHIDRELILEMKNYSLFFDDDRFDIDVVSLKKSTKTFYELYHDQKNIYILVPLPESRKDAVKVFYPLNKYYKLLHKTKISLLRQFLLLSFIAVFISVLFSFYVLSPLRKSLQLLEMFIKDIIHDLNTPLTSILVNLKMMDADNEEVENIGKSAQTISMLQNNLDAYLKEAIFEREKFDLKEIVQEQVDFFAPMYNYLDWEVNIQSSVIKSDPNAFARIIYNLLSNACKYNTSDGFIKISMQGTTLSIANSSYDGIKNPSKAFERFYKENERGLGIGLHIVKKLCAQLDIEKRLESKDNIVTVYLDLSKVV</sequence>
<feature type="transmembrane region" description="Helical" evidence="14">
    <location>
        <begin position="15"/>
        <end position="34"/>
    </location>
</feature>
<keyword evidence="6" id="KW-0808">Transferase</keyword>
<keyword evidence="5" id="KW-0597">Phosphoprotein</keyword>
<dbReference type="PANTHER" id="PTHR45528:SF1">
    <property type="entry name" value="SENSOR HISTIDINE KINASE CPXA"/>
    <property type="match status" value="1"/>
</dbReference>
<evidence type="ECO:0000256" key="13">
    <source>
        <dbReference type="ARBA" id="ARBA00023136"/>
    </source>
</evidence>
<proteinExistence type="predicted"/>
<organism evidence="16">
    <name type="scientific">hydrothermal vent metagenome</name>
    <dbReference type="NCBI Taxonomy" id="652676"/>
    <lineage>
        <taxon>unclassified sequences</taxon>
        <taxon>metagenomes</taxon>
        <taxon>ecological metagenomes</taxon>
    </lineage>
</organism>
<gene>
    <name evidence="16" type="ORF">MNB_SV-8-846</name>
</gene>
<evidence type="ECO:0000256" key="14">
    <source>
        <dbReference type="SAM" id="Phobius"/>
    </source>
</evidence>
<keyword evidence="11 14" id="KW-1133">Transmembrane helix</keyword>
<evidence type="ECO:0000313" key="16">
    <source>
        <dbReference type="EMBL" id="SFV59414.1"/>
    </source>
</evidence>
<dbReference type="InterPro" id="IPR003594">
    <property type="entry name" value="HATPase_dom"/>
</dbReference>
<protein>
    <recommendedName>
        <fullName evidence="3">histidine kinase</fullName>
        <ecNumber evidence="3">2.7.13.3</ecNumber>
    </recommendedName>
</protein>
<dbReference type="GO" id="GO:0005886">
    <property type="term" value="C:plasma membrane"/>
    <property type="evidence" value="ECO:0007669"/>
    <property type="project" value="UniProtKB-SubCell"/>
</dbReference>
<evidence type="ECO:0000256" key="4">
    <source>
        <dbReference type="ARBA" id="ARBA00022475"/>
    </source>
</evidence>
<evidence type="ECO:0000259" key="15">
    <source>
        <dbReference type="PROSITE" id="PS50109"/>
    </source>
</evidence>
<keyword evidence="12" id="KW-0902">Two-component regulatory system</keyword>
<evidence type="ECO:0000256" key="10">
    <source>
        <dbReference type="ARBA" id="ARBA00022840"/>
    </source>
</evidence>
<dbReference type="AlphaFoldDB" id="A0A1W1C0Y7"/>
<dbReference type="Pfam" id="PF02518">
    <property type="entry name" value="HATPase_c"/>
    <property type="match status" value="1"/>
</dbReference>
<dbReference type="EMBL" id="FPHD01000050">
    <property type="protein sequence ID" value="SFV59414.1"/>
    <property type="molecule type" value="Genomic_DNA"/>
</dbReference>
<dbReference type="EC" id="2.7.13.3" evidence="3"/>
<keyword evidence="8" id="KW-0547">Nucleotide-binding</keyword>
<dbReference type="GO" id="GO:0005524">
    <property type="term" value="F:ATP binding"/>
    <property type="evidence" value="ECO:0007669"/>
    <property type="project" value="UniProtKB-KW"/>
</dbReference>
<keyword evidence="9 16" id="KW-0418">Kinase</keyword>
<keyword evidence="4" id="KW-1003">Cell membrane</keyword>
<evidence type="ECO:0000256" key="3">
    <source>
        <dbReference type="ARBA" id="ARBA00012438"/>
    </source>
</evidence>
<keyword evidence="10" id="KW-0067">ATP-binding</keyword>
<dbReference type="Pfam" id="PF00512">
    <property type="entry name" value="HisKA"/>
    <property type="match status" value="1"/>
</dbReference>
<feature type="domain" description="Histidine kinase" evidence="15">
    <location>
        <begin position="158"/>
        <end position="348"/>
    </location>
</feature>
<keyword evidence="13 14" id="KW-0472">Membrane</keyword>
<evidence type="ECO:0000256" key="11">
    <source>
        <dbReference type="ARBA" id="ARBA00022989"/>
    </source>
</evidence>
<dbReference type="InterPro" id="IPR036097">
    <property type="entry name" value="HisK_dim/P_sf"/>
</dbReference>
<comment type="subcellular location">
    <subcellularLocation>
        <location evidence="2">Cell membrane</location>
        <topology evidence="2">Multi-pass membrane protein</topology>
    </subcellularLocation>
</comment>
<evidence type="ECO:0000256" key="8">
    <source>
        <dbReference type="ARBA" id="ARBA00022741"/>
    </source>
</evidence>
<evidence type="ECO:0000256" key="9">
    <source>
        <dbReference type="ARBA" id="ARBA00022777"/>
    </source>
</evidence>
<evidence type="ECO:0000256" key="5">
    <source>
        <dbReference type="ARBA" id="ARBA00022553"/>
    </source>
</evidence>
<accession>A0A1W1C0Y7</accession>
<dbReference type="InterPro" id="IPR005467">
    <property type="entry name" value="His_kinase_dom"/>
</dbReference>